<dbReference type="OrthoDB" id="25414at2759"/>
<comment type="caution">
    <text evidence="1">The sequence shown here is derived from an EMBL/GenBank/DDBJ whole genome shotgun (WGS) entry which is preliminary data.</text>
</comment>
<evidence type="ECO:0000313" key="1">
    <source>
        <dbReference type="EMBL" id="CAB3245408.1"/>
    </source>
</evidence>
<accession>A0A8S1A9J5</accession>
<dbReference type="AlphaFoldDB" id="A0A8S1A9J5"/>
<protein>
    <submittedName>
        <fullName evidence="1">Uncharacterized protein</fullName>
    </submittedName>
</protein>
<name>A0A8S1A9J5_ARCPL</name>
<sequence>MALQSKGNSLPPPTRNTVQAVHTVCPSQISDPDEIMLDFIPSYHTSNIISIYRSSFTATSLWRTTTPSFDVSYRVHVGDDIGQAHRLRPRHPPPHQ</sequence>
<dbReference type="Proteomes" id="UP000494256">
    <property type="component" value="Unassembled WGS sequence"/>
</dbReference>
<evidence type="ECO:0000313" key="2">
    <source>
        <dbReference type="Proteomes" id="UP000494256"/>
    </source>
</evidence>
<reference evidence="1 2" key="1">
    <citation type="submission" date="2020-04" db="EMBL/GenBank/DDBJ databases">
        <authorList>
            <person name="Wallbank WR R."/>
            <person name="Pardo Diaz C."/>
            <person name="Kozak K."/>
            <person name="Martin S."/>
            <person name="Jiggins C."/>
            <person name="Moest M."/>
            <person name="Warren A I."/>
            <person name="Byers J.R.P. K."/>
            <person name="Montejo-Kovacevich G."/>
            <person name="Yen C E."/>
        </authorList>
    </citation>
    <scope>NUCLEOTIDE SEQUENCE [LARGE SCALE GENOMIC DNA]</scope>
</reference>
<dbReference type="EMBL" id="CADEBD010000325">
    <property type="protein sequence ID" value="CAB3245408.1"/>
    <property type="molecule type" value="Genomic_DNA"/>
</dbReference>
<proteinExistence type="predicted"/>
<organism evidence="1 2">
    <name type="scientific">Arctia plantaginis</name>
    <name type="common">Wood tiger moth</name>
    <name type="synonym">Phalaena plantaginis</name>
    <dbReference type="NCBI Taxonomy" id="874455"/>
    <lineage>
        <taxon>Eukaryota</taxon>
        <taxon>Metazoa</taxon>
        <taxon>Ecdysozoa</taxon>
        <taxon>Arthropoda</taxon>
        <taxon>Hexapoda</taxon>
        <taxon>Insecta</taxon>
        <taxon>Pterygota</taxon>
        <taxon>Neoptera</taxon>
        <taxon>Endopterygota</taxon>
        <taxon>Lepidoptera</taxon>
        <taxon>Glossata</taxon>
        <taxon>Ditrysia</taxon>
        <taxon>Noctuoidea</taxon>
        <taxon>Erebidae</taxon>
        <taxon>Arctiinae</taxon>
        <taxon>Arctia</taxon>
    </lineage>
</organism>
<gene>
    <name evidence="1" type="ORF">APLA_LOCUS11055</name>
</gene>